<keyword evidence="10" id="KW-1161">Viral attachment to host cell</keyword>
<evidence type="ECO:0000256" key="1">
    <source>
        <dbReference type="ARBA" id="ARBA00004328"/>
    </source>
</evidence>
<dbReference type="Pfam" id="PF08398">
    <property type="entry name" value="Phospholip_A2_4"/>
    <property type="match status" value="1"/>
</dbReference>
<evidence type="ECO:0000313" key="18">
    <source>
        <dbReference type="EMBL" id="AJT39532.1"/>
    </source>
</evidence>
<dbReference type="GO" id="GO:0005198">
    <property type="term" value="F:structural molecule activity"/>
    <property type="evidence" value="ECO:0007669"/>
    <property type="project" value="InterPro"/>
</dbReference>
<evidence type="ECO:0000256" key="13">
    <source>
        <dbReference type="ARBA" id="ARBA00023296"/>
    </source>
</evidence>
<keyword evidence="9" id="KW-1173">Viral penetration via permeabilization of host membrane</keyword>
<feature type="region of interest" description="Disordered" evidence="15">
    <location>
        <begin position="375"/>
        <end position="420"/>
    </location>
</feature>
<evidence type="ECO:0000256" key="10">
    <source>
        <dbReference type="ARBA" id="ARBA00022804"/>
    </source>
</evidence>
<evidence type="ECO:0000256" key="12">
    <source>
        <dbReference type="ARBA" id="ARBA00022890"/>
    </source>
</evidence>
<dbReference type="Pfam" id="PF00740">
    <property type="entry name" value="VP1_2"/>
    <property type="match status" value="1"/>
</dbReference>
<comment type="subcellular location">
    <subcellularLocation>
        <location evidence="1">Virion</location>
    </subcellularLocation>
</comment>
<dbReference type="EMBL" id="KP245945">
    <property type="protein sequence ID" value="AJT39532.1"/>
    <property type="molecule type" value="Genomic_DNA"/>
</dbReference>
<dbReference type="InterPro" id="IPR036952">
    <property type="entry name" value="VP1/VP2"/>
</dbReference>
<evidence type="ECO:0000256" key="7">
    <source>
        <dbReference type="ARBA" id="ARBA00022581"/>
    </source>
</evidence>
<proteinExistence type="inferred from homology"/>
<feature type="domain" description="Coat protein VP1/VP2 Parvovirus" evidence="16">
    <location>
        <begin position="467"/>
        <end position="985"/>
    </location>
</feature>
<dbReference type="GO" id="GO:0140267">
    <property type="term" value="P:symbiont entry into host cell via permeabilization of host membrane"/>
    <property type="evidence" value="ECO:0007669"/>
    <property type="project" value="UniProtKB-KW"/>
</dbReference>
<comment type="similarity">
    <text evidence="2">Belongs to the parvoviridae capsid protein family.</text>
</comment>
<dbReference type="Gene3D" id="2.170.30.10">
    <property type="entry name" value="Parvovirus coat protein VP1/VP2"/>
    <property type="match status" value="1"/>
</dbReference>
<name>A0A0D4BT27_PPV</name>
<dbReference type="InterPro" id="IPR013607">
    <property type="entry name" value="Phospholipase_A2-like"/>
</dbReference>
<keyword evidence="13" id="KW-1160">Virus entry into host cell</keyword>
<dbReference type="GO" id="GO:0019062">
    <property type="term" value="P:virion attachment to host cell"/>
    <property type="evidence" value="ECO:0007669"/>
    <property type="project" value="UniProtKB-KW"/>
</dbReference>
<dbReference type="GO" id="GO:0039615">
    <property type="term" value="C:T=1 icosahedral viral capsid"/>
    <property type="evidence" value="ECO:0007669"/>
    <property type="project" value="UniProtKB-KW"/>
</dbReference>
<keyword evidence="12" id="KW-1164">Virus endocytosis by host</keyword>
<keyword evidence="5" id="KW-0167">Capsid protein</keyword>
<sequence>MSAADAWKPGDRPPLENLMDAMDRSIWGDRRNNSGGRRGINALLRPGYDPRMRQALLQLYKFFISIKKQGGFWDKIKEVAKQWWMAGHQTSKGDELARTVLDLGRLFMVVVDDYREDPEIDSVRRSMIDFLYGDNDATRAFFGLQRFADKVHLPQRDVMRVWITGGYRPQPPKGSPWGTWAELDLDIRNSLDASYKAEEEDRSKAIQVPRINDPGPESGEQPQPAPEERPAEGAEAAGPGSDGQSGRADTGAGRERDSPSTEVGGSDGPKSDGKGGGLTLPGYRYVGPGNPLDAGEPRGPVDAIAKKHDERYDELIKHGHIPYIHGRGADSLMGKELADAEEAGKILDRYDQLVANAARGLWRAKDTLADLIGGELDKVLPPDPPVQSEGEESQKRPREEEDPPESADSAPKAPPAQKPRLDVPEYFWTEEEEGAGEGSGDDEGGGIVRINIPIKMDSADSTQHQPQGHGGGPRASGHWRAGTVFGTHGVTTTQTRMVILSPKTDYKPLFLDADTSKFDSEPGMGFLTPWQYFDFNCYMNHFTPSDWQELGRRYDSIRPKSLSISVENVVIKDVHQTNNETNVHDSGTGGILIFEDSEYTFPYVIGHAQEGNPGALSIQWYNPPQYAYFTGFNPIAWDHANGTIKYQVHPSADTEFFVLEEHAAQILRSGDGTSFAYEFPSLEPKRLGSRMGTLNLRHNPVLPSRLAIYLGQDGNNAPTFYQPQGTDLDIFPQGFIPGPRPCLPVSTQLSASSDFDEMSAIAYGDRTSNNRHSLMPFTRQATTISTQNYNRQGEVERNVHFQLGDMAFARSSAEDSFYERFDEDKDYRNPGGYVKKPRPLVTAEREGLGERPGDALMVPTWGAKLPGSSTGPGHTKTEKVSLPFIPPMPGACWDERPLCYEDDIWCKKPYTDCSFMSEKNNLGAWALVDPPPQVFFRMQPQVGPPPADLDQRTFLPPALNQYAMFTVSYTMEWVCEPRKHTRRHNLEPPPPMPYTESGDPPFLLTRSHATNDYPRYSLPVEAFRPEGRAHRVYNMNR</sequence>
<organism evidence="18">
    <name type="scientific">Porcine parvovirus</name>
    <name type="common">PPV</name>
    <dbReference type="NCBI Taxonomy" id="10796"/>
    <lineage>
        <taxon>Viruses</taxon>
        <taxon>Monodnaviria</taxon>
        <taxon>Shotokuvirae</taxon>
        <taxon>Cossaviricota</taxon>
        <taxon>Quintoviricetes</taxon>
        <taxon>Piccovirales</taxon>
        <taxon>Parvoviridae</taxon>
        <taxon>Parvovirinae</taxon>
        <taxon>Protoparvovirus</taxon>
        <taxon>Protoparvovirus ungulate1</taxon>
    </lineage>
</organism>
<evidence type="ECO:0000259" key="16">
    <source>
        <dbReference type="Pfam" id="PF00740"/>
    </source>
</evidence>
<evidence type="ECO:0000256" key="8">
    <source>
        <dbReference type="ARBA" id="ARBA00022595"/>
    </source>
</evidence>
<evidence type="ECO:0000259" key="17">
    <source>
        <dbReference type="Pfam" id="PF08398"/>
    </source>
</evidence>
<evidence type="ECO:0000256" key="14">
    <source>
        <dbReference type="ARBA" id="ARBA00030227"/>
    </source>
</evidence>
<feature type="region of interest" description="Disordered" evidence="15">
    <location>
        <begin position="196"/>
        <end position="300"/>
    </location>
</feature>
<evidence type="ECO:0000256" key="15">
    <source>
        <dbReference type="SAM" id="MobiDB-lite"/>
    </source>
</evidence>
<evidence type="ECO:0000256" key="5">
    <source>
        <dbReference type="ARBA" id="ARBA00022561"/>
    </source>
</evidence>
<keyword evidence="11" id="KW-0946">Virion</keyword>
<feature type="region of interest" description="Disordered" evidence="15">
    <location>
        <begin position="981"/>
        <end position="1006"/>
    </location>
</feature>
<keyword evidence="7" id="KW-0945">Host-virus interaction</keyword>
<keyword evidence="4" id="KW-1140">T=1 icosahedral capsid protein</keyword>
<evidence type="ECO:0000256" key="6">
    <source>
        <dbReference type="ARBA" id="ARBA00022570"/>
    </source>
</evidence>
<dbReference type="InterPro" id="IPR001403">
    <property type="entry name" value="Parvovirus_coat"/>
</dbReference>
<evidence type="ECO:0000256" key="9">
    <source>
        <dbReference type="ARBA" id="ARBA00022648"/>
    </source>
</evidence>
<dbReference type="GO" id="GO:0075512">
    <property type="term" value="P:clathrin-dependent endocytosis of virus by host cell"/>
    <property type="evidence" value="ECO:0007669"/>
    <property type="project" value="UniProtKB-KW"/>
</dbReference>
<protein>
    <recommendedName>
        <fullName evidence="3">Capsid protein VP1</fullName>
    </recommendedName>
    <alternativeName>
        <fullName evidence="14">Coat protein VP1</fullName>
    </alternativeName>
</protein>
<evidence type="ECO:0000256" key="11">
    <source>
        <dbReference type="ARBA" id="ARBA00022844"/>
    </source>
</evidence>
<keyword evidence="6" id="KW-1165">Clathrin-mediated endocytosis of virus by host</keyword>
<evidence type="ECO:0000256" key="3">
    <source>
        <dbReference type="ARBA" id="ARBA00018984"/>
    </source>
</evidence>
<gene>
    <name evidence="18" type="primary">ORF2</name>
</gene>
<dbReference type="InterPro" id="IPR016184">
    <property type="entry name" value="Capsid/spike_ssDNA_virus"/>
</dbReference>
<dbReference type="SUPFAM" id="SSF88645">
    <property type="entry name" value="ssDNA viruses"/>
    <property type="match status" value="1"/>
</dbReference>
<evidence type="ECO:0000256" key="4">
    <source>
        <dbReference type="ARBA" id="ARBA00022431"/>
    </source>
</evidence>
<accession>A0A0D4BT27</accession>
<keyword evidence="8" id="KW-1162">Viral penetration into host cytoplasm</keyword>
<evidence type="ECO:0000256" key="2">
    <source>
        <dbReference type="ARBA" id="ARBA00005398"/>
    </source>
</evidence>
<feature type="domain" description="Phospholipase A2-like" evidence="17">
    <location>
        <begin position="277"/>
        <end position="344"/>
    </location>
</feature>
<reference evidence="18" key="1">
    <citation type="journal article" date="2015" name="Arch. Virol.">
        <title>Prevalence of emerging porcine parvoviruses and their co-infections with porcine circovirus type 2 in China.</title>
        <authorList>
            <person name="Sun J."/>
            <person name="Huang L."/>
            <person name="Wei Y."/>
            <person name="Wang Y."/>
            <person name="Chen D."/>
            <person name="Du W."/>
            <person name="Wu H."/>
            <person name="Liu C."/>
        </authorList>
    </citation>
    <scope>NUCLEOTIDE SEQUENCE</scope>
    <source>
        <strain evidence="18">L</strain>
    </source>
</reference>